<dbReference type="InterPro" id="IPR003594">
    <property type="entry name" value="HATPase_dom"/>
</dbReference>
<dbReference type="Gene3D" id="1.10.287.130">
    <property type="match status" value="1"/>
</dbReference>
<evidence type="ECO:0000313" key="13">
    <source>
        <dbReference type="EMBL" id="TWU30997.1"/>
    </source>
</evidence>
<keyword evidence="8 13" id="KW-0418">Kinase</keyword>
<dbReference type="PANTHER" id="PTHR44936">
    <property type="entry name" value="SENSOR PROTEIN CREC"/>
    <property type="match status" value="1"/>
</dbReference>
<dbReference type="SUPFAM" id="SSF55874">
    <property type="entry name" value="ATPase domain of HSP90 chaperone/DNA topoisomerase II/histidine kinase"/>
    <property type="match status" value="1"/>
</dbReference>
<dbReference type="PROSITE" id="PS50885">
    <property type="entry name" value="HAMP"/>
    <property type="match status" value="1"/>
</dbReference>
<evidence type="ECO:0000313" key="14">
    <source>
        <dbReference type="Proteomes" id="UP000319143"/>
    </source>
</evidence>
<dbReference type="PRINTS" id="PR00344">
    <property type="entry name" value="BCTRLSENSOR"/>
</dbReference>
<dbReference type="SMART" id="SM00304">
    <property type="entry name" value="HAMP"/>
    <property type="match status" value="1"/>
</dbReference>
<evidence type="ECO:0000256" key="4">
    <source>
        <dbReference type="ARBA" id="ARBA00022475"/>
    </source>
</evidence>
<dbReference type="Pfam" id="PF02518">
    <property type="entry name" value="HATPase_c"/>
    <property type="match status" value="1"/>
</dbReference>
<proteinExistence type="predicted"/>
<dbReference type="SUPFAM" id="SSF47384">
    <property type="entry name" value="Homodimeric domain of signal transducing histidine kinase"/>
    <property type="match status" value="1"/>
</dbReference>
<evidence type="ECO:0000256" key="1">
    <source>
        <dbReference type="ARBA" id="ARBA00000085"/>
    </source>
</evidence>
<evidence type="ECO:0000259" key="12">
    <source>
        <dbReference type="PROSITE" id="PS50885"/>
    </source>
</evidence>
<sequence length="548" mass="60342">MARANASPVEQKRRRPVRTQARDRFYPLYRLCRLLLNTRGLTPHPSPRPTINELAIIVASPCSRTSLIESPPLPPGPPFRSLRARLLGPLILCAVVAAGAVAAASYYLGAREANQEVDRRLAGIEQTLAASTFPLSGTVLRLIADMTQTELATFDVKGELQNSTLELSAEQIRAINNRATQTTSAVSVIESNQRRFRVCRFPTANASNRSDQVQTVVVFFSNHQLKSNRRRSMMLPLLTGLSTVLALTTVTLSMTGRLIRRLSALQRRVDRVAAGDFSSTLAGPGLAERKLDELGRLGEAVDTMADQLSQLWSKVHQQQSEQLLHQIAGGMAHQLRNSLTGARMAIELHAAECPDRDDEGLRIAIHQVEVSEDYVRRLLLAGSGRQDRDRPASVSTCWSDVQASLSPIARHLQIDVNWNLHPSTDSKHILDGSTWVAAVNNLVQNAMQAGDQVDVDATLIDDRCIRVSVQDNGAGIPKEIEEDVFKPFVTSKPEGMGLGLPLVDRAAARLGGQVCWSRQDGRTRFEFDAIAIDAEEAHVKEKHDKPRR</sequence>
<keyword evidence="10" id="KW-0472">Membrane</keyword>
<feature type="domain" description="Histidine kinase" evidence="11">
    <location>
        <begin position="330"/>
        <end position="533"/>
    </location>
</feature>
<dbReference type="InterPro" id="IPR003661">
    <property type="entry name" value="HisK_dim/P_dom"/>
</dbReference>
<reference evidence="13 14" key="1">
    <citation type="submission" date="2019-02" db="EMBL/GenBank/DDBJ databases">
        <title>Deep-cultivation of Planctomycetes and their phenomic and genomic characterization uncovers novel biology.</title>
        <authorList>
            <person name="Wiegand S."/>
            <person name="Jogler M."/>
            <person name="Boedeker C."/>
            <person name="Pinto D."/>
            <person name="Vollmers J."/>
            <person name="Rivas-Marin E."/>
            <person name="Kohn T."/>
            <person name="Peeters S.H."/>
            <person name="Heuer A."/>
            <person name="Rast P."/>
            <person name="Oberbeckmann S."/>
            <person name="Bunk B."/>
            <person name="Jeske O."/>
            <person name="Meyerdierks A."/>
            <person name="Storesund J.E."/>
            <person name="Kallscheuer N."/>
            <person name="Luecker S."/>
            <person name="Lage O.M."/>
            <person name="Pohl T."/>
            <person name="Merkel B.J."/>
            <person name="Hornburger P."/>
            <person name="Mueller R.-W."/>
            <person name="Bruemmer F."/>
            <person name="Labrenz M."/>
            <person name="Spormann A.M."/>
            <person name="Op Den Camp H."/>
            <person name="Overmann J."/>
            <person name="Amann R."/>
            <person name="Jetten M.S.M."/>
            <person name="Mascher T."/>
            <person name="Medema M.H."/>
            <person name="Devos D.P."/>
            <person name="Kaster A.-K."/>
            <person name="Ovreas L."/>
            <person name="Rohde M."/>
            <person name="Galperin M.Y."/>
            <person name="Jogler C."/>
        </authorList>
    </citation>
    <scope>NUCLEOTIDE SEQUENCE [LARGE SCALE GENOMIC DNA]</scope>
    <source>
        <strain evidence="13 14">Poly41</strain>
    </source>
</reference>
<dbReference type="Gene3D" id="3.30.565.10">
    <property type="entry name" value="Histidine kinase-like ATPase, C-terminal domain"/>
    <property type="match status" value="1"/>
</dbReference>
<name>A0A5C6D5N5_9BACT</name>
<dbReference type="PANTHER" id="PTHR44936:SF10">
    <property type="entry name" value="SENSOR PROTEIN RSTB"/>
    <property type="match status" value="1"/>
</dbReference>
<keyword evidence="10" id="KW-1133">Transmembrane helix</keyword>
<comment type="caution">
    <text evidence="13">The sequence shown here is derived from an EMBL/GenBank/DDBJ whole genome shotgun (WGS) entry which is preliminary data.</text>
</comment>
<comment type="catalytic activity">
    <reaction evidence="1">
        <text>ATP + protein L-histidine = ADP + protein N-phospho-L-histidine.</text>
        <dbReference type="EC" id="2.7.13.3"/>
    </reaction>
</comment>
<feature type="domain" description="HAMP" evidence="12">
    <location>
        <begin position="256"/>
        <end position="313"/>
    </location>
</feature>
<accession>A0A5C6D5N5</accession>
<dbReference type="GO" id="GO:0005524">
    <property type="term" value="F:ATP binding"/>
    <property type="evidence" value="ECO:0007669"/>
    <property type="project" value="UniProtKB-KW"/>
</dbReference>
<dbReference type="CDD" id="cd06225">
    <property type="entry name" value="HAMP"/>
    <property type="match status" value="1"/>
</dbReference>
<protein>
    <recommendedName>
        <fullName evidence="3">histidine kinase</fullName>
        <ecNumber evidence="3">2.7.13.3</ecNumber>
    </recommendedName>
</protein>
<dbReference type="InterPro" id="IPR003660">
    <property type="entry name" value="HAMP_dom"/>
</dbReference>
<keyword evidence="5" id="KW-0597">Phosphoprotein</keyword>
<organism evidence="13 14">
    <name type="scientific">Novipirellula artificiosorum</name>
    <dbReference type="NCBI Taxonomy" id="2528016"/>
    <lineage>
        <taxon>Bacteria</taxon>
        <taxon>Pseudomonadati</taxon>
        <taxon>Planctomycetota</taxon>
        <taxon>Planctomycetia</taxon>
        <taxon>Pirellulales</taxon>
        <taxon>Pirellulaceae</taxon>
        <taxon>Novipirellula</taxon>
    </lineage>
</organism>
<gene>
    <name evidence="13" type="primary">kinD</name>
    <name evidence="13" type="ORF">Poly41_64660</name>
</gene>
<evidence type="ECO:0000256" key="3">
    <source>
        <dbReference type="ARBA" id="ARBA00012438"/>
    </source>
</evidence>
<evidence type="ECO:0000256" key="5">
    <source>
        <dbReference type="ARBA" id="ARBA00022553"/>
    </source>
</evidence>
<keyword evidence="7" id="KW-0547">Nucleotide-binding</keyword>
<dbReference type="PROSITE" id="PS50109">
    <property type="entry name" value="HIS_KIN"/>
    <property type="match status" value="1"/>
</dbReference>
<keyword evidence="6 13" id="KW-0808">Transferase</keyword>
<dbReference type="GO" id="GO:0000155">
    <property type="term" value="F:phosphorelay sensor kinase activity"/>
    <property type="evidence" value="ECO:0007669"/>
    <property type="project" value="InterPro"/>
</dbReference>
<dbReference type="GO" id="GO:0005886">
    <property type="term" value="C:plasma membrane"/>
    <property type="evidence" value="ECO:0007669"/>
    <property type="project" value="UniProtKB-SubCell"/>
</dbReference>
<feature type="transmembrane region" description="Helical" evidence="10">
    <location>
        <begin position="86"/>
        <end position="109"/>
    </location>
</feature>
<evidence type="ECO:0000256" key="7">
    <source>
        <dbReference type="ARBA" id="ARBA00022741"/>
    </source>
</evidence>
<dbReference type="Pfam" id="PF00672">
    <property type="entry name" value="HAMP"/>
    <property type="match status" value="1"/>
</dbReference>
<evidence type="ECO:0000256" key="6">
    <source>
        <dbReference type="ARBA" id="ARBA00022679"/>
    </source>
</evidence>
<dbReference type="CDD" id="cd00082">
    <property type="entry name" value="HisKA"/>
    <property type="match status" value="1"/>
</dbReference>
<dbReference type="InterPro" id="IPR050980">
    <property type="entry name" value="2C_sensor_his_kinase"/>
</dbReference>
<dbReference type="CDD" id="cd00075">
    <property type="entry name" value="HATPase"/>
    <property type="match status" value="1"/>
</dbReference>
<dbReference type="EMBL" id="SJPV01000019">
    <property type="protein sequence ID" value="TWU30997.1"/>
    <property type="molecule type" value="Genomic_DNA"/>
</dbReference>
<dbReference type="Proteomes" id="UP000319143">
    <property type="component" value="Unassembled WGS sequence"/>
</dbReference>
<feature type="transmembrane region" description="Helical" evidence="10">
    <location>
        <begin position="235"/>
        <end position="259"/>
    </location>
</feature>
<dbReference type="InterPro" id="IPR004358">
    <property type="entry name" value="Sig_transdc_His_kin-like_C"/>
</dbReference>
<evidence type="ECO:0000256" key="9">
    <source>
        <dbReference type="ARBA" id="ARBA00022840"/>
    </source>
</evidence>
<evidence type="ECO:0000259" key="11">
    <source>
        <dbReference type="PROSITE" id="PS50109"/>
    </source>
</evidence>
<dbReference type="AlphaFoldDB" id="A0A5C6D5N5"/>
<dbReference type="SMART" id="SM00387">
    <property type="entry name" value="HATPase_c"/>
    <property type="match status" value="1"/>
</dbReference>
<keyword evidence="14" id="KW-1185">Reference proteome</keyword>
<keyword evidence="10" id="KW-0812">Transmembrane</keyword>
<evidence type="ECO:0000256" key="2">
    <source>
        <dbReference type="ARBA" id="ARBA00004651"/>
    </source>
</evidence>
<dbReference type="InterPro" id="IPR005467">
    <property type="entry name" value="His_kinase_dom"/>
</dbReference>
<keyword evidence="9" id="KW-0067">ATP-binding</keyword>
<comment type="subcellular location">
    <subcellularLocation>
        <location evidence="2">Cell membrane</location>
        <topology evidence="2">Multi-pass membrane protein</topology>
    </subcellularLocation>
</comment>
<evidence type="ECO:0000256" key="8">
    <source>
        <dbReference type="ARBA" id="ARBA00022777"/>
    </source>
</evidence>
<dbReference type="InterPro" id="IPR036097">
    <property type="entry name" value="HisK_dim/P_sf"/>
</dbReference>
<dbReference type="InterPro" id="IPR036890">
    <property type="entry name" value="HATPase_C_sf"/>
</dbReference>
<evidence type="ECO:0000256" key="10">
    <source>
        <dbReference type="SAM" id="Phobius"/>
    </source>
</evidence>
<dbReference type="EC" id="2.7.13.3" evidence="3"/>
<keyword evidence="4" id="KW-1003">Cell membrane</keyword>